<keyword evidence="1" id="KW-0347">Helicase</keyword>
<dbReference type="AlphaFoldDB" id="A0A4Y2JGX6"/>
<accession>A0A4Y2JGX6</accession>
<feature type="domain" description="DNA helicase Pif1-like DEAD-box helicase" evidence="2">
    <location>
        <begin position="161"/>
        <end position="334"/>
    </location>
</feature>
<dbReference type="PANTHER" id="PTHR10492">
    <property type="match status" value="1"/>
</dbReference>
<comment type="similarity">
    <text evidence="1">Belongs to the helicase family.</text>
</comment>
<dbReference type="GO" id="GO:0016887">
    <property type="term" value="F:ATP hydrolysis activity"/>
    <property type="evidence" value="ECO:0007669"/>
    <property type="project" value="RHEA"/>
</dbReference>
<evidence type="ECO:0000313" key="4">
    <source>
        <dbReference type="Proteomes" id="UP000499080"/>
    </source>
</evidence>
<keyword evidence="4" id="KW-1185">Reference proteome</keyword>
<keyword evidence="1" id="KW-0233">DNA recombination</keyword>
<comment type="cofactor">
    <cofactor evidence="1">
        <name>Mg(2+)</name>
        <dbReference type="ChEBI" id="CHEBI:18420"/>
    </cofactor>
</comment>
<keyword evidence="1" id="KW-0227">DNA damage</keyword>
<dbReference type="OrthoDB" id="6429883at2759"/>
<dbReference type="InterPro" id="IPR027417">
    <property type="entry name" value="P-loop_NTPase"/>
</dbReference>
<comment type="catalytic activity">
    <reaction evidence="1">
        <text>ATP + H2O = ADP + phosphate + H(+)</text>
        <dbReference type="Rhea" id="RHEA:13065"/>
        <dbReference type="ChEBI" id="CHEBI:15377"/>
        <dbReference type="ChEBI" id="CHEBI:15378"/>
        <dbReference type="ChEBI" id="CHEBI:30616"/>
        <dbReference type="ChEBI" id="CHEBI:43474"/>
        <dbReference type="ChEBI" id="CHEBI:456216"/>
        <dbReference type="EC" id="5.6.2.3"/>
    </reaction>
</comment>
<evidence type="ECO:0000259" key="2">
    <source>
        <dbReference type="Pfam" id="PF05970"/>
    </source>
</evidence>
<gene>
    <name evidence="3" type="ORF">AVEN_204012_1</name>
</gene>
<protein>
    <recommendedName>
        <fullName evidence="1">ATP-dependent DNA helicase</fullName>
        <ecNumber evidence="1">5.6.2.3</ecNumber>
    </recommendedName>
</protein>
<dbReference type="SUPFAM" id="SSF52540">
    <property type="entry name" value="P-loop containing nucleoside triphosphate hydrolases"/>
    <property type="match status" value="1"/>
</dbReference>
<keyword evidence="1" id="KW-0547">Nucleotide-binding</keyword>
<dbReference type="EC" id="5.6.2.3" evidence="1"/>
<dbReference type="GO" id="GO:0006310">
    <property type="term" value="P:DNA recombination"/>
    <property type="evidence" value="ECO:0007669"/>
    <property type="project" value="UniProtKB-KW"/>
</dbReference>
<keyword evidence="1" id="KW-0234">DNA repair</keyword>
<dbReference type="Gene3D" id="3.40.50.300">
    <property type="entry name" value="P-loop containing nucleotide triphosphate hydrolases"/>
    <property type="match status" value="1"/>
</dbReference>
<organism evidence="3 4">
    <name type="scientific">Araneus ventricosus</name>
    <name type="common">Orbweaver spider</name>
    <name type="synonym">Epeira ventricosa</name>
    <dbReference type="NCBI Taxonomy" id="182803"/>
    <lineage>
        <taxon>Eukaryota</taxon>
        <taxon>Metazoa</taxon>
        <taxon>Ecdysozoa</taxon>
        <taxon>Arthropoda</taxon>
        <taxon>Chelicerata</taxon>
        <taxon>Arachnida</taxon>
        <taxon>Araneae</taxon>
        <taxon>Araneomorphae</taxon>
        <taxon>Entelegynae</taxon>
        <taxon>Araneoidea</taxon>
        <taxon>Araneidae</taxon>
        <taxon>Araneus</taxon>
    </lineage>
</organism>
<dbReference type="PANTHER" id="PTHR10492:SF57">
    <property type="entry name" value="ATP-DEPENDENT DNA HELICASE"/>
    <property type="match status" value="1"/>
</dbReference>
<comment type="caution">
    <text evidence="3">The sequence shown here is derived from an EMBL/GenBank/DDBJ whole genome shotgun (WGS) entry which is preliminary data.</text>
</comment>
<dbReference type="GO" id="GO:0006281">
    <property type="term" value="P:DNA repair"/>
    <property type="evidence" value="ECO:0007669"/>
    <property type="project" value="UniProtKB-KW"/>
</dbReference>
<dbReference type="InterPro" id="IPR010285">
    <property type="entry name" value="DNA_helicase_pif1-like_DEAD"/>
</dbReference>
<proteinExistence type="inferred from homology"/>
<name>A0A4Y2JGX6_ARAVE</name>
<dbReference type="Pfam" id="PF05970">
    <property type="entry name" value="PIF1"/>
    <property type="match status" value="1"/>
</dbReference>
<keyword evidence="1" id="KW-0067">ATP-binding</keyword>
<reference evidence="3 4" key="1">
    <citation type="journal article" date="2019" name="Sci. Rep.">
        <title>Orb-weaving spider Araneus ventricosus genome elucidates the spidroin gene catalogue.</title>
        <authorList>
            <person name="Kono N."/>
            <person name="Nakamura H."/>
            <person name="Ohtoshi R."/>
            <person name="Moran D.A.P."/>
            <person name="Shinohara A."/>
            <person name="Yoshida Y."/>
            <person name="Fujiwara M."/>
            <person name="Mori M."/>
            <person name="Tomita M."/>
            <person name="Arakawa K."/>
        </authorList>
    </citation>
    <scope>NUCLEOTIDE SEQUENCE [LARGE SCALE GENOMIC DNA]</scope>
</reference>
<keyword evidence="1" id="KW-0378">Hydrolase</keyword>
<sequence>MSFTDLRTYEGRVCETYKEACQLRGLLENDEHWNKALEEAAASRSPKILRNLFAIMLQTCSMSSPEQLWLNHKENLSEDILHEARIQHQNMDLDYCDIIFNRALIDIEDKIILLGGSDLKSFGLPQPNRNRDSVLPSEELTERNYDIDLLTTYIEENEPKMVQDQREAFEKITRAVFDRLGGVFFLDAPGGTGKTFLINLLLAKVRQRNEIVLAVASSGIAATLLTGGRTAHSAFRLPLNLANTETPTCNISRNSGKAKILNDCKLIVWDECTMSHKAAFEALDVTLKDIRRNRMGGVTMVLAGDFRQTLPVISRGTRADEMQACLKSSYLWNDI</sequence>
<evidence type="ECO:0000256" key="1">
    <source>
        <dbReference type="RuleBase" id="RU363044"/>
    </source>
</evidence>
<dbReference type="Proteomes" id="UP000499080">
    <property type="component" value="Unassembled WGS sequence"/>
</dbReference>
<dbReference type="GO" id="GO:0043139">
    <property type="term" value="F:5'-3' DNA helicase activity"/>
    <property type="evidence" value="ECO:0007669"/>
    <property type="project" value="UniProtKB-EC"/>
</dbReference>
<dbReference type="GO" id="GO:0005524">
    <property type="term" value="F:ATP binding"/>
    <property type="evidence" value="ECO:0007669"/>
    <property type="project" value="UniProtKB-KW"/>
</dbReference>
<evidence type="ECO:0000313" key="3">
    <source>
        <dbReference type="EMBL" id="GBM88718.1"/>
    </source>
</evidence>
<dbReference type="GO" id="GO:0000723">
    <property type="term" value="P:telomere maintenance"/>
    <property type="evidence" value="ECO:0007669"/>
    <property type="project" value="InterPro"/>
</dbReference>
<dbReference type="EMBL" id="BGPR01003484">
    <property type="protein sequence ID" value="GBM88718.1"/>
    <property type="molecule type" value="Genomic_DNA"/>
</dbReference>